<dbReference type="EC" id="3.4.-.-" evidence="8"/>
<dbReference type="InterPro" id="IPR036590">
    <property type="entry name" value="SRAP-like"/>
</dbReference>
<keyword evidence="7" id="KW-0456">Lyase</keyword>
<evidence type="ECO:0000256" key="2">
    <source>
        <dbReference type="ARBA" id="ARBA00022670"/>
    </source>
</evidence>
<dbReference type="EMBL" id="SORO01000001">
    <property type="protein sequence ID" value="TDY72578.1"/>
    <property type="molecule type" value="Genomic_DNA"/>
</dbReference>
<keyword evidence="2 8" id="KW-0645">Protease</keyword>
<reference evidence="9 10" key="1">
    <citation type="submission" date="2019-03" db="EMBL/GenBank/DDBJ databases">
        <title>Genomic Encyclopedia of Archaeal and Bacterial Type Strains, Phase II (KMG-II): from individual species to whole genera.</title>
        <authorList>
            <person name="Goeker M."/>
        </authorList>
    </citation>
    <scope>NUCLEOTIDE SEQUENCE [LARGE SCALE GENOMIC DNA]</scope>
    <source>
        <strain evidence="9 10">DSM 21537</strain>
    </source>
</reference>
<sequence>MCNLLSWRLILEEEKKTDWYLKLSVESINEFIKTSSPLYEIKHPKSLLQSFQISDNKIISSTNTWGVKPSWCPDFLTNTKSEKLISSPYWSQFINNRILVPVHSFFEWQTQRTGKKHKYEITFKNPYTYFAGLWGEENGIRWITILTGMANEKMKTIHNNGENKHRQPLVMPTKFQYPWLDPFVTNPKDITDLFYKFTSEETTEVDLNQEQTLFD</sequence>
<dbReference type="PANTHER" id="PTHR13604:SF0">
    <property type="entry name" value="ABASIC SITE PROCESSING PROTEIN HMCES"/>
    <property type="match status" value="1"/>
</dbReference>
<keyword evidence="6" id="KW-0238">DNA-binding</keyword>
<dbReference type="AlphaFoldDB" id="A0A4R8MWL4"/>
<dbReference type="STRING" id="1193051.LEP1GSC017_2373"/>
<comment type="similarity">
    <text evidence="1 8">Belongs to the SOS response-associated peptidase family.</text>
</comment>
<evidence type="ECO:0000313" key="9">
    <source>
        <dbReference type="EMBL" id="TDY72578.1"/>
    </source>
</evidence>
<dbReference type="Proteomes" id="UP000294684">
    <property type="component" value="Unassembled WGS sequence"/>
</dbReference>
<dbReference type="GeneID" id="79826893"/>
<evidence type="ECO:0000313" key="10">
    <source>
        <dbReference type="Proteomes" id="UP000294684"/>
    </source>
</evidence>
<evidence type="ECO:0000256" key="1">
    <source>
        <dbReference type="ARBA" id="ARBA00008136"/>
    </source>
</evidence>
<dbReference type="PANTHER" id="PTHR13604">
    <property type="entry name" value="DC12-RELATED"/>
    <property type="match status" value="1"/>
</dbReference>
<dbReference type="OrthoDB" id="9782620at2"/>
<gene>
    <name evidence="9" type="ORF">CLV96_1575</name>
</gene>
<keyword evidence="4 8" id="KW-0378">Hydrolase</keyword>
<dbReference type="GO" id="GO:0003697">
    <property type="term" value="F:single-stranded DNA binding"/>
    <property type="evidence" value="ECO:0007669"/>
    <property type="project" value="InterPro"/>
</dbReference>
<dbReference type="SUPFAM" id="SSF143081">
    <property type="entry name" value="BB1717-like"/>
    <property type="match status" value="1"/>
</dbReference>
<proteinExistence type="inferred from homology"/>
<keyword evidence="10" id="KW-1185">Reference proteome</keyword>
<dbReference type="GO" id="GO:0008233">
    <property type="term" value="F:peptidase activity"/>
    <property type="evidence" value="ECO:0007669"/>
    <property type="project" value="UniProtKB-KW"/>
</dbReference>
<organism evidence="9 10">
    <name type="scientific">Leptospira meyeri</name>
    <dbReference type="NCBI Taxonomy" id="29508"/>
    <lineage>
        <taxon>Bacteria</taxon>
        <taxon>Pseudomonadati</taxon>
        <taxon>Spirochaetota</taxon>
        <taxon>Spirochaetia</taxon>
        <taxon>Leptospirales</taxon>
        <taxon>Leptospiraceae</taxon>
        <taxon>Leptospira</taxon>
    </lineage>
</organism>
<evidence type="ECO:0000256" key="8">
    <source>
        <dbReference type="RuleBase" id="RU364100"/>
    </source>
</evidence>
<dbReference type="Pfam" id="PF02586">
    <property type="entry name" value="SRAP"/>
    <property type="match status" value="1"/>
</dbReference>
<name>A0A4R8MWL4_LEPME</name>
<dbReference type="InterPro" id="IPR003738">
    <property type="entry name" value="SRAP"/>
</dbReference>
<dbReference type="GO" id="GO:0006508">
    <property type="term" value="P:proteolysis"/>
    <property type="evidence" value="ECO:0007669"/>
    <property type="project" value="UniProtKB-KW"/>
</dbReference>
<accession>A0A4R8MWL4</accession>
<keyword evidence="3" id="KW-0227">DNA damage</keyword>
<comment type="caution">
    <text evidence="9">The sequence shown here is derived from an EMBL/GenBank/DDBJ whole genome shotgun (WGS) entry which is preliminary data.</text>
</comment>
<evidence type="ECO:0000256" key="7">
    <source>
        <dbReference type="ARBA" id="ARBA00023239"/>
    </source>
</evidence>
<keyword evidence="5" id="KW-0190">Covalent protein-DNA linkage</keyword>
<evidence type="ECO:0000256" key="6">
    <source>
        <dbReference type="ARBA" id="ARBA00023125"/>
    </source>
</evidence>
<dbReference type="GO" id="GO:0016829">
    <property type="term" value="F:lyase activity"/>
    <property type="evidence" value="ECO:0007669"/>
    <property type="project" value="UniProtKB-KW"/>
</dbReference>
<dbReference type="GO" id="GO:0106300">
    <property type="term" value="P:protein-DNA covalent cross-linking repair"/>
    <property type="evidence" value="ECO:0007669"/>
    <property type="project" value="InterPro"/>
</dbReference>
<evidence type="ECO:0000256" key="4">
    <source>
        <dbReference type="ARBA" id="ARBA00022801"/>
    </source>
</evidence>
<evidence type="ECO:0000256" key="3">
    <source>
        <dbReference type="ARBA" id="ARBA00022763"/>
    </source>
</evidence>
<dbReference type="RefSeq" id="WP_004787618.1">
    <property type="nucleotide sequence ID" value="NZ_SORO01000001.1"/>
</dbReference>
<protein>
    <recommendedName>
        <fullName evidence="8">Abasic site processing protein</fullName>
        <ecNumber evidence="8">3.4.-.-</ecNumber>
    </recommendedName>
</protein>
<dbReference type="Gene3D" id="3.90.1680.10">
    <property type="entry name" value="SOS response associated peptidase-like"/>
    <property type="match status" value="1"/>
</dbReference>
<evidence type="ECO:0000256" key="5">
    <source>
        <dbReference type="ARBA" id="ARBA00023124"/>
    </source>
</evidence>